<dbReference type="PIRSF" id="PIRSF037217">
    <property type="entry name" value="Carboxypeptidase_S"/>
    <property type="match status" value="1"/>
</dbReference>
<dbReference type="RefSeq" id="XP_066831112.1">
    <property type="nucleotide sequence ID" value="XM_066974366.1"/>
</dbReference>
<dbReference type="PROSITE" id="PS00758">
    <property type="entry name" value="ARGE_DAPE_CPG2_1"/>
    <property type="match status" value="1"/>
</dbReference>
<keyword evidence="6" id="KW-1133">Transmembrane helix</keyword>
<dbReference type="InterPro" id="IPR036264">
    <property type="entry name" value="Bact_exopeptidase_dim_dom"/>
</dbReference>
<dbReference type="GeneID" id="92209370"/>
<dbReference type="PANTHER" id="PTHR45962:SF1">
    <property type="entry name" value="N-FATTY-ACYL-AMINO ACID SYNTHASE_HYDROLASE PM20D1"/>
    <property type="match status" value="1"/>
</dbReference>
<keyword evidence="6" id="KW-0812">Transmembrane</keyword>
<keyword evidence="4" id="KW-0378">Hydrolase</keyword>
<dbReference type="CDD" id="cd05674">
    <property type="entry name" value="M20_yscS"/>
    <property type="match status" value="1"/>
</dbReference>
<dbReference type="Gene3D" id="3.40.630.10">
    <property type="entry name" value="Zn peptidases"/>
    <property type="match status" value="1"/>
</dbReference>
<evidence type="ECO:0000313" key="9">
    <source>
        <dbReference type="Proteomes" id="UP001497383"/>
    </source>
</evidence>
<keyword evidence="2" id="KW-0645">Protease</keyword>
<dbReference type="Pfam" id="PF07687">
    <property type="entry name" value="M20_dimer"/>
    <property type="match status" value="1"/>
</dbReference>
<feature type="transmembrane region" description="Helical" evidence="6">
    <location>
        <begin position="29"/>
        <end position="46"/>
    </location>
</feature>
<keyword evidence="6" id="KW-0472">Membrane</keyword>
<dbReference type="InterPro" id="IPR001261">
    <property type="entry name" value="ArgE/DapE_CS"/>
</dbReference>
<protein>
    <recommendedName>
        <fullName evidence="7">Peptidase M20 dimerisation domain-containing protein</fullName>
    </recommendedName>
</protein>
<dbReference type="InterPro" id="IPR002933">
    <property type="entry name" value="Peptidase_M20"/>
</dbReference>
<dbReference type="Gene3D" id="1.10.150.900">
    <property type="match status" value="1"/>
</dbReference>
<dbReference type="PANTHER" id="PTHR45962">
    <property type="entry name" value="N-FATTY-ACYL-AMINO ACID SYNTHASE/HYDROLASE PM20D1"/>
    <property type="match status" value="1"/>
</dbReference>
<dbReference type="EMBL" id="OZ022409">
    <property type="protein sequence ID" value="CAK9440074.1"/>
    <property type="molecule type" value="Genomic_DNA"/>
</dbReference>
<feature type="domain" description="Peptidase M20 dimerisation" evidence="7">
    <location>
        <begin position="305"/>
        <end position="447"/>
    </location>
</feature>
<keyword evidence="3" id="KW-0479">Metal-binding</keyword>
<evidence type="ECO:0000256" key="6">
    <source>
        <dbReference type="SAM" id="Phobius"/>
    </source>
</evidence>
<reference evidence="8 9" key="1">
    <citation type="submission" date="2024-03" db="EMBL/GenBank/DDBJ databases">
        <authorList>
            <person name="Brejova B."/>
        </authorList>
    </citation>
    <scope>NUCLEOTIDE SEQUENCE [LARGE SCALE GENOMIC DNA]</scope>
    <source>
        <strain evidence="8 9">CBS 14171</strain>
    </source>
</reference>
<dbReference type="PROSITE" id="PS00759">
    <property type="entry name" value="ARGE_DAPE_CPG2_2"/>
    <property type="match status" value="1"/>
</dbReference>
<evidence type="ECO:0000313" key="8">
    <source>
        <dbReference type="EMBL" id="CAK9440074.1"/>
    </source>
</evidence>
<keyword evidence="9" id="KW-1185">Reference proteome</keyword>
<evidence type="ECO:0000256" key="3">
    <source>
        <dbReference type="ARBA" id="ARBA00022723"/>
    </source>
</evidence>
<dbReference type="SUPFAM" id="SSF53187">
    <property type="entry name" value="Zn-dependent exopeptidases"/>
    <property type="match status" value="1"/>
</dbReference>
<keyword evidence="5" id="KW-0862">Zinc</keyword>
<dbReference type="SUPFAM" id="SSF55031">
    <property type="entry name" value="Bacterial exopeptidase dimerisation domain"/>
    <property type="match status" value="1"/>
</dbReference>
<dbReference type="InterPro" id="IPR011650">
    <property type="entry name" value="Peptidase_M20_dimer"/>
</dbReference>
<organism evidence="8 9">
    <name type="scientific">Lodderomyces beijingensis</name>
    <dbReference type="NCBI Taxonomy" id="1775926"/>
    <lineage>
        <taxon>Eukaryota</taxon>
        <taxon>Fungi</taxon>
        <taxon>Dikarya</taxon>
        <taxon>Ascomycota</taxon>
        <taxon>Saccharomycotina</taxon>
        <taxon>Pichiomycetes</taxon>
        <taxon>Debaryomycetaceae</taxon>
        <taxon>Candida/Lodderomyces clade</taxon>
        <taxon>Lodderomyces</taxon>
    </lineage>
</organism>
<evidence type="ECO:0000256" key="4">
    <source>
        <dbReference type="ARBA" id="ARBA00022801"/>
    </source>
</evidence>
<evidence type="ECO:0000256" key="1">
    <source>
        <dbReference type="ARBA" id="ARBA00006247"/>
    </source>
</evidence>
<evidence type="ECO:0000256" key="5">
    <source>
        <dbReference type="ARBA" id="ARBA00022833"/>
    </source>
</evidence>
<name>A0ABP0ZRX8_9ASCO</name>
<comment type="similarity">
    <text evidence="1">Belongs to the peptidase M20A family.</text>
</comment>
<dbReference type="InterPro" id="IPR047177">
    <property type="entry name" value="Pept_M20A"/>
</dbReference>
<sequence length="602" mass="67524">MPGEKNWIEEGRPSNGSTVVKRHRATHRLTALVTTLVLATVVLLFLTHRFSSWEQSGSKEQIFSSLSLDEPGLRTEVCQQYDYKSPASYKKDNSTVLKILFDPTFRNASAKKLSGAVQVATDVYDEDPSVEEDPQYWQDKFEPFYNYLNKTFPIAFTHFKVELVNSHGIIITWQGSDSSLKPVLLTAHQDVVPIQPSTLNQWTYPPYEGKYDGDKLWGRGSSDCKNLLVGLLEALEQLYVFKFRPKRSIVLGFGFDEEIGGDRGAGAIANHLTSKYGDDSFYAIVDEGGQSIAYENDVLLALPGTGEKGYTNIHVGLNTPGGHSSVPPNHTSIGIISKLLESLEEDPFPPIFTPKNPTFHEYQCVAKYSSSLPSHLKWGILQAEHNPRANRVAKNWLFDKSLLSRYLISSSQAIDIIKGGVKSNALPEYVEAVINHRVAVESTVEEVYNHDLYHVNQIAESFNLGVISENTTLREPTENGYFTIRSSGTLVPAPVTPTTGRVWELFSGNIRHVYEQLAFSDPKSEYHGQTVVVAPGIATGNTDTKFYWNLTRNIFRYRPGLMTSVESHAHGVDEHILFDSHLQIIAFYFEYLQLIDEESDDE</sequence>
<accession>A0ABP0ZRX8</accession>
<proteinExistence type="inferred from homology"/>
<dbReference type="Pfam" id="PF01546">
    <property type="entry name" value="Peptidase_M20"/>
    <property type="match status" value="1"/>
</dbReference>
<gene>
    <name evidence="8" type="ORF">LODBEIA_P41740</name>
</gene>
<dbReference type="InterPro" id="IPR017141">
    <property type="entry name" value="Pept_M20_carboxypep"/>
</dbReference>
<dbReference type="Proteomes" id="UP001497383">
    <property type="component" value="Chromosome 5"/>
</dbReference>
<evidence type="ECO:0000256" key="2">
    <source>
        <dbReference type="ARBA" id="ARBA00022670"/>
    </source>
</evidence>
<evidence type="ECO:0000259" key="7">
    <source>
        <dbReference type="Pfam" id="PF07687"/>
    </source>
</evidence>